<proteinExistence type="predicted"/>
<dbReference type="PANTHER" id="PTHR12228:SF0">
    <property type="entry name" value="TATA-BOX BINDING PROTEIN ASSOCIATED FACTOR 7"/>
    <property type="match status" value="1"/>
</dbReference>
<gene>
    <name evidence="1" type="ORF">ILEXP_LOCUS47547</name>
</gene>
<dbReference type="PANTHER" id="PTHR12228">
    <property type="entry name" value="TRANSCRIPTION INITIATION FACTOR TFIID 55 KD SUBUNIT-RELATED"/>
    <property type="match status" value="1"/>
</dbReference>
<comment type="caution">
    <text evidence="1">The sequence shown here is derived from an EMBL/GenBank/DDBJ whole genome shotgun (WGS) entry which is preliminary data.</text>
</comment>
<name>A0ABC8UD99_9AQUA</name>
<dbReference type="AlphaFoldDB" id="A0ABC8UD99"/>
<protein>
    <submittedName>
        <fullName evidence="1">Uncharacterized protein</fullName>
    </submittedName>
</protein>
<organism evidence="1 2">
    <name type="scientific">Ilex paraguariensis</name>
    <name type="common">yerba mate</name>
    <dbReference type="NCBI Taxonomy" id="185542"/>
    <lineage>
        <taxon>Eukaryota</taxon>
        <taxon>Viridiplantae</taxon>
        <taxon>Streptophyta</taxon>
        <taxon>Embryophyta</taxon>
        <taxon>Tracheophyta</taxon>
        <taxon>Spermatophyta</taxon>
        <taxon>Magnoliopsida</taxon>
        <taxon>eudicotyledons</taxon>
        <taxon>Gunneridae</taxon>
        <taxon>Pentapetalae</taxon>
        <taxon>asterids</taxon>
        <taxon>campanulids</taxon>
        <taxon>Aquifoliales</taxon>
        <taxon>Aquifoliaceae</taxon>
        <taxon>Ilex</taxon>
    </lineage>
</organism>
<accession>A0ABC8UD99</accession>
<reference evidence="1 2" key="1">
    <citation type="submission" date="2024-02" db="EMBL/GenBank/DDBJ databases">
        <authorList>
            <person name="Vignale AGUSTIN F."/>
            <person name="Sosa J E."/>
            <person name="Modenutti C."/>
        </authorList>
    </citation>
    <scope>NUCLEOTIDE SEQUENCE [LARGE SCALE GENOMIC DNA]</scope>
</reference>
<dbReference type="InterPro" id="IPR037817">
    <property type="entry name" value="TAF7"/>
</dbReference>
<feature type="non-terminal residue" evidence="1">
    <location>
        <position position="1"/>
    </location>
</feature>
<dbReference type="EMBL" id="CAUOFW020007102">
    <property type="protein sequence ID" value="CAK9177627.1"/>
    <property type="molecule type" value="Genomic_DNA"/>
</dbReference>
<keyword evidence="2" id="KW-1185">Reference proteome</keyword>
<sequence>MEEQFILRVPPSVAERIDFLLSENASSSEDKSLDLSFSVATSAKHDEKRLFHEALSNSEPNATCCSRCGIKDTT</sequence>
<dbReference type="Proteomes" id="UP001642360">
    <property type="component" value="Unassembled WGS sequence"/>
</dbReference>
<evidence type="ECO:0000313" key="2">
    <source>
        <dbReference type="Proteomes" id="UP001642360"/>
    </source>
</evidence>
<evidence type="ECO:0000313" key="1">
    <source>
        <dbReference type="EMBL" id="CAK9177627.1"/>
    </source>
</evidence>